<reference evidence="2" key="1">
    <citation type="submission" date="2018-12" db="EMBL/GenBank/DDBJ databases">
        <title>Three Rhizobium rhizogenes strains isolated from the same crown gall tumor carry diverse plasmids.</title>
        <authorList>
            <person name="Pulawska J."/>
            <person name="Kuzmanovic N."/>
        </authorList>
    </citation>
    <scope>NUCLEOTIDE SEQUENCE</scope>
    <source>
        <strain evidence="2">Colt5.8</strain>
        <plasmid evidence="2">pColt5.8a</plasmid>
    </source>
</reference>
<dbReference type="PANTHER" id="PTHR37809:SF1">
    <property type="entry name" value="RIBOSOMAL PROTEIN S12 METHYLTHIOTRANSFERASE ACCESSORY FACTOR YCAO"/>
    <property type="match status" value="1"/>
</dbReference>
<protein>
    <recommendedName>
        <fullName evidence="1">YcaO domain-containing protein</fullName>
    </recommendedName>
</protein>
<organism evidence="2">
    <name type="scientific">Rhizobium rhizogenes</name>
    <name type="common">Agrobacterium rhizogenes</name>
    <dbReference type="NCBI Taxonomy" id="359"/>
    <lineage>
        <taxon>Bacteria</taxon>
        <taxon>Pseudomonadati</taxon>
        <taxon>Pseudomonadota</taxon>
        <taxon>Alphaproteobacteria</taxon>
        <taxon>Hyphomicrobiales</taxon>
        <taxon>Rhizobiaceae</taxon>
        <taxon>Rhizobium/Agrobacterium group</taxon>
        <taxon>Rhizobium</taxon>
    </lineage>
</organism>
<evidence type="ECO:0000313" key="2">
    <source>
        <dbReference type="EMBL" id="QCL09601.1"/>
    </source>
</evidence>
<keyword evidence="2" id="KW-0614">Plasmid</keyword>
<proteinExistence type="predicted"/>
<dbReference type="NCBIfam" id="TIGR00702">
    <property type="entry name" value="YcaO-type kinase domain"/>
    <property type="match status" value="1"/>
</dbReference>
<dbReference type="PROSITE" id="PS51664">
    <property type="entry name" value="YCAO"/>
    <property type="match status" value="1"/>
</dbReference>
<evidence type="ECO:0000259" key="1">
    <source>
        <dbReference type="PROSITE" id="PS51664"/>
    </source>
</evidence>
<dbReference type="Pfam" id="PF02624">
    <property type="entry name" value="YcaO"/>
    <property type="match status" value="1"/>
</dbReference>
<gene>
    <name evidence="2" type="ORF">pC5.8a_109</name>
</gene>
<dbReference type="EMBL" id="MK318971">
    <property type="protein sequence ID" value="QCL09601.1"/>
    <property type="molecule type" value="Genomic_DNA"/>
</dbReference>
<name>A0A7S4ZUB5_RHIRH</name>
<sequence length="379" mass="41736">MARIMPSLAKHGITRLARLTDLDRIGIPVWNAITPNSRSIVINQGKGIEDIDAKVSAAMEALERAVAGNPQIEIRRTSFRQLDSEGSAANPLHCLISAGRSEIQPEEILAWTLGYDIIAERDVWVPADAVLLDDTRANRFWQSSDGLASGNTLLEATFHGLLERIERDAEVVSQFGSQEERRRRCIDVHSFYDPILSGLAQRVRDAGFRLQMFDTTSDVGVPCFEAFMAPVVPSEITLRYIEVTHGAGAHPNPVRAAIRAVTEAAQSRITYISGARDDIHPDTFTRPLPDHLHEALFLESNRYTPRENVIPGATLNDMLPGVIGKLKAVGVKSAIAVHLNPGEDDFSVAKVLVPGLENPDGSRKRRFGSRALKRIMKSK</sequence>
<dbReference type="AlphaFoldDB" id="A0A7S4ZUB5"/>
<dbReference type="InterPro" id="IPR003776">
    <property type="entry name" value="YcaO-like_dom"/>
</dbReference>
<geneLocation type="plasmid" evidence="2">
    <name>pColt5.8a</name>
</geneLocation>
<accession>A0A7S4ZUB5</accession>
<feature type="domain" description="YcaO" evidence="1">
    <location>
        <begin position="45"/>
        <end position="379"/>
    </location>
</feature>
<dbReference type="Gene3D" id="3.30.160.660">
    <property type="match status" value="1"/>
</dbReference>
<dbReference type="PANTHER" id="PTHR37809">
    <property type="entry name" value="RIBOSOMAL PROTEIN S12 METHYLTHIOTRANSFERASE ACCESSORY FACTOR YCAO"/>
    <property type="match status" value="1"/>
</dbReference>